<reference evidence="2 3" key="1">
    <citation type="submission" date="2024-01" db="EMBL/GenBank/DDBJ databases">
        <title>Hyphobacterium bacterium isolated from marine sediment.</title>
        <authorList>
            <person name="Zhao S."/>
        </authorList>
    </citation>
    <scope>NUCLEOTIDE SEQUENCE [LARGE SCALE GENOMIC DNA]</scope>
    <source>
        <strain evidence="2 3">Y60-23</strain>
    </source>
</reference>
<keyword evidence="3" id="KW-1185">Reference proteome</keyword>
<evidence type="ECO:0000313" key="2">
    <source>
        <dbReference type="EMBL" id="MEE2565979.1"/>
    </source>
</evidence>
<proteinExistence type="predicted"/>
<dbReference type="InterPro" id="IPR001853">
    <property type="entry name" value="DSBA-like_thioredoxin_dom"/>
</dbReference>
<organism evidence="2 3">
    <name type="scientific">Hyphobacterium marinum</name>
    <dbReference type="NCBI Taxonomy" id="3116574"/>
    <lineage>
        <taxon>Bacteria</taxon>
        <taxon>Pseudomonadati</taxon>
        <taxon>Pseudomonadota</taxon>
        <taxon>Alphaproteobacteria</taxon>
        <taxon>Maricaulales</taxon>
        <taxon>Maricaulaceae</taxon>
        <taxon>Hyphobacterium</taxon>
    </lineage>
</organism>
<feature type="domain" description="DSBA-like thioredoxin" evidence="1">
    <location>
        <begin position="9"/>
        <end position="214"/>
    </location>
</feature>
<sequence>MSSKAGPVQVDFVSDFVCPWCWLGHRNWLAAQKQVPEIKAVTVWRPYELDPALPREGKPYKAYMKAKFDGSNREVWQKMRDHLEAAAPGAGIEFRFDEIEHRPSTLDAHRLMRWARGQDAAVADRVADALFEAYFSKLENIGDPGVLARIGTEAGLDEAVLTDLLPGDRDAAAVRDEANFFRRLGVTGVPTFVFNGQLALPGAAAPETLAEALKEAAALPAR</sequence>
<dbReference type="RefSeq" id="WP_330195508.1">
    <property type="nucleotide sequence ID" value="NZ_JAZDRO010000001.1"/>
</dbReference>
<dbReference type="PANTHER" id="PTHR13887">
    <property type="entry name" value="GLUTATHIONE S-TRANSFERASE KAPPA"/>
    <property type="match status" value="1"/>
</dbReference>
<protein>
    <submittedName>
        <fullName evidence="2">DsbA family oxidoreductase</fullName>
    </submittedName>
</protein>
<dbReference type="CDD" id="cd03024">
    <property type="entry name" value="DsbA_FrnE"/>
    <property type="match status" value="1"/>
</dbReference>
<dbReference type="PANTHER" id="PTHR13887:SF41">
    <property type="entry name" value="THIOREDOXIN SUPERFAMILY PROTEIN"/>
    <property type="match status" value="1"/>
</dbReference>
<evidence type="ECO:0000259" key="1">
    <source>
        <dbReference type="Pfam" id="PF01323"/>
    </source>
</evidence>
<dbReference type="Gene3D" id="3.40.30.10">
    <property type="entry name" value="Glutaredoxin"/>
    <property type="match status" value="1"/>
</dbReference>
<dbReference type="Proteomes" id="UP001310692">
    <property type="component" value="Unassembled WGS sequence"/>
</dbReference>
<dbReference type="EMBL" id="JAZDRO010000001">
    <property type="protein sequence ID" value="MEE2565979.1"/>
    <property type="molecule type" value="Genomic_DNA"/>
</dbReference>
<dbReference type="InterPro" id="IPR036249">
    <property type="entry name" value="Thioredoxin-like_sf"/>
</dbReference>
<accession>A0ABU7LWP4</accession>
<name>A0ABU7LWP4_9PROT</name>
<gene>
    <name evidence="2" type="ORF">V0U35_04740</name>
</gene>
<evidence type="ECO:0000313" key="3">
    <source>
        <dbReference type="Proteomes" id="UP001310692"/>
    </source>
</evidence>
<dbReference type="Pfam" id="PF01323">
    <property type="entry name" value="DSBA"/>
    <property type="match status" value="1"/>
</dbReference>
<dbReference type="SUPFAM" id="SSF52833">
    <property type="entry name" value="Thioredoxin-like"/>
    <property type="match status" value="1"/>
</dbReference>
<comment type="caution">
    <text evidence="2">The sequence shown here is derived from an EMBL/GenBank/DDBJ whole genome shotgun (WGS) entry which is preliminary data.</text>
</comment>